<keyword evidence="5" id="KW-1185">Reference proteome</keyword>
<evidence type="ECO:0000313" key="5">
    <source>
        <dbReference type="Proteomes" id="UP000442694"/>
    </source>
</evidence>
<comment type="caution">
    <text evidence="4">The sequence shown here is derived from an EMBL/GenBank/DDBJ whole genome shotgun (WGS) entry which is preliminary data.</text>
</comment>
<dbReference type="AlphaFoldDB" id="A0A833JAP6"/>
<keyword evidence="1" id="KW-0479">Metal-binding</keyword>
<dbReference type="PANTHER" id="PTHR22789">
    <property type="entry name" value="FUCULOSE PHOSPHATE ALDOLASE"/>
    <property type="match status" value="1"/>
</dbReference>
<organism evidence="4 5">
    <name type="scientific">Fluviispira multicolorata</name>
    <dbReference type="NCBI Taxonomy" id="2654512"/>
    <lineage>
        <taxon>Bacteria</taxon>
        <taxon>Pseudomonadati</taxon>
        <taxon>Bdellovibrionota</taxon>
        <taxon>Oligoflexia</taxon>
        <taxon>Silvanigrellales</taxon>
        <taxon>Silvanigrellaceae</taxon>
        <taxon>Fluviispira</taxon>
    </lineage>
</organism>
<gene>
    <name evidence="4" type="ORF">GCL57_14435</name>
</gene>
<proteinExistence type="predicted"/>
<sequence length="230" mass="26213">MRTYQKYNKDASFFSLSLNERIELNSLCETVCRLDKRQAIPATSSNFSIRSKSAEFLITKSGIHKRNLNPSHFIRTNFSGIPLHPLAPKPSDETLLHALIYKNFSNANAILHCHAPELEVFSLEKTEKSTFSKQNSSFIRHSLYKIKGHELLKALGLKSHSEDYYLPIIENHQNMLLLSQEIESIFIKIETPSPLCAFVLENHGIYCFGNSISQAELRLEAILHLANNLK</sequence>
<dbReference type="SMART" id="SM01007">
    <property type="entry name" value="Aldolase_II"/>
    <property type="match status" value="1"/>
</dbReference>
<reference evidence="4 5" key="1">
    <citation type="submission" date="2019-10" db="EMBL/GenBank/DDBJ databases">
        <title>New genus of Silvanigrellaceae.</title>
        <authorList>
            <person name="Pitt A."/>
            <person name="Hahn M.W."/>
        </authorList>
    </citation>
    <scope>NUCLEOTIDE SEQUENCE [LARGE SCALE GENOMIC DNA]</scope>
    <source>
        <strain evidence="4 5">33A1-SZDP</strain>
    </source>
</reference>
<dbReference type="GO" id="GO:0019323">
    <property type="term" value="P:pentose catabolic process"/>
    <property type="evidence" value="ECO:0007669"/>
    <property type="project" value="TreeGrafter"/>
</dbReference>
<evidence type="ECO:0000259" key="3">
    <source>
        <dbReference type="SMART" id="SM01007"/>
    </source>
</evidence>
<protein>
    <recommendedName>
        <fullName evidence="3">Class II aldolase/adducin N-terminal domain-containing protein</fullName>
    </recommendedName>
</protein>
<evidence type="ECO:0000313" key="4">
    <source>
        <dbReference type="EMBL" id="KAB8027390.1"/>
    </source>
</evidence>
<feature type="domain" description="Class II aldolase/adducin N-terminal" evidence="3">
    <location>
        <begin position="25"/>
        <end position="230"/>
    </location>
</feature>
<evidence type="ECO:0000256" key="2">
    <source>
        <dbReference type="ARBA" id="ARBA00023239"/>
    </source>
</evidence>
<dbReference type="GO" id="GO:0046872">
    <property type="term" value="F:metal ion binding"/>
    <property type="evidence" value="ECO:0007669"/>
    <property type="project" value="UniProtKB-KW"/>
</dbReference>
<dbReference type="SUPFAM" id="SSF53639">
    <property type="entry name" value="AraD/HMP-PK domain-like"/>
    <property type="match status" value="1"/>
</dbReference>
<dbReference type="Proteomes" id="UP000442694">
    <property type="component" value="Unassembled WGS sequence"/>
</dbReference>
<dbReference type="GO" id="GO:0016832">
    <property type="term" value="F:aldehyde-lyase activity"/>
    <property type="evidence" value="ECO:0007669"/>
    <property type="project" value="TreeGrafter"/>
</dbReference>
<dbReference type="RefSeq" id="WP_152214061.1">
    <property type="nucleotide sequence ID" value="NZ_WFLN01000012.1"/>
</dbReference>
<dbReference type="InterPro" id="IPR050197">
    <property type="entry name" value="Aldolase_class_II_sugar_metab"/>
</dbReference>
<dbReference type="PANTHER" id="PTHR22789:SF0">
    <property type="entry name" value="3-OXO-TETRONATE 4-PHOSPHATE DECARBOXYLASE-RELATED"/>
    <property type="match status" value="1"/>
</dbReference>
<evidence type="ECO:0000256" key="1">
    <source>
        <dbReference type="ARBA" id="ARBA00022723"/>
    </source>
</evidence>
<accession>A0A833JAP6</accession>
<dbReference type="Pfam" id="PF00596">
    <property type="entry name" value="Aldolase_II"/>
    <property type="match status" value="1"/>
</dbReference>
<dbReference type="InterPro" id="IPR001303">
    <property type="entry name" value="Aldolase_II/adducin_N"/>
</dbReference>
<dbReference type="Gene3D" id="3.40.225.10">
    <property type="entry name" value="Class II aldolase/adducin N-terminal domain"/>
    <property type="match status" value="1"/>
</dbReference>
<dbReference type="EMBL" id="WFLN01000012">
    <property type="protein sequence ID" value="KAB8027390.1"/>
    <property type="molecule type" value="Genomic_DNA"/>
</dbReference>
<keyword evidence="2" id="KW-0456">Lyase</keyword>
<dbReference type="InterPro" id="IPR036409">
    <property type="entry name" value="Aldolase_II/adducin_N_sf"/>
</dbReference>
<dbReference type="GO" id="GO:0005829">
    <property type="term" value="C:cytosol"/>
    <property type="evidence" value="ECO:0007669"/>
    <property type="project" value="TreeGrafter"/>
</dbReference>
<name>A0A833JAP6_9BACT</name>